<accession>A0ABN8E8G8</accession>
<dbReference type="InterPro" id="IPR007841">
    <property type="entry name" value="UPF0210"/>
</dbReference>
<gene>
    <name evidence="1" type="ORF">VMF7928_03820</name>
</gene>
<dbReference type="PANTHER" id="PTHR37560">
    <property type="entry name" value="UPF0210 PROTEIN SPR0218"/>
    <property type="match status" value="1"/>
</dbReference>
<dbReference type="Gene3D" id="3.20.70.20">
    <property type="match status" value="1"/>
</dbReference>
<comment type="caution">
    <text evidence="1">The sequence shown here is derived from an EMBL/GenBank/DDBJ whole genome shotgun (WGS) entry which is preliminary data.</text>
</comment>
<evidence type="ECO:0000313" key="1">
    <source>
        <dbReference type="EMBL" id="CAH0541765.1"/>
    </source>
</evidence>
<proteinExistence type="predicted"/>
<dbReference type="SUPFAM" id="SSF51998">
    <property type="entry name" value="PFL-like glycyl radical enzymes"/>
    <property type="match status" value="1"/>
</dbReference>
<evidence type="ECO:0008006" key="3">
    <source>
        <dbReference type="Google" id="ProtNLM"/>
    </source>
</evidence>
<evidence type="ECO:0000313" key="2">
    <source>
        <dbReference type="Proteomes" id="UP000838748"/>
    </source>
</evidence>
<dbReference type="EMBL" id="CAKLDM010000002">
    <property type="protein sequence ID" value="CAH0541765.1"/>
    <property type="molecule type" value="Genomic_DNA"/>
</dbReference>
<keyword evidence="2" id="KW-1185">Reference proteome</keyword>
<protein>
    <recommendedName>
        <fullName evidence="3">DUF711 family protein</fullName>
    </recommendedName>
</protein>
<dbReference type="Pfam" id="PF05167">
    <property type="entry name" value="DUF711"/>
    <property type="match status" value="1"/>
</dbReference>
<sequence length="383" mass="41557">MKVRTYTFFLGDDCISHSREERERVNKICKALPIISSMSEVRTSRVTLQTITFSDLYELEKAMTGLKVNYDKFRHSGVRWVNQPIVYKGSEGEHSYAAVVARIVAILVELPNLFVSIRSTGFDNSSVPAKLYASICKSLSRADSTGGINFRFGIGFEIVSGTPYYPFSYSSSFGASLGIESLPVVVREFDEVKEIKLSDNALDSLSKCYSAAEVNLKSCDIPLLGGDWSLAPIPHTTDSVAQLIENQGYTIGSSGALSIVGRLTAELKGMASDERVIASGFNGVMLSVLEDDLLARRFSEGAVTVNDLIMYSSVCGVGVDMVPIPGETSEATIAGVALDLAMMASRLNKPLGLRLLPIQGKRAGAVTHFNHDFLNDTCIQGLF</sequence>
<dbReference type="Proteomes" id="UP000838748">
    <property type="component" value="Unassembled WGS sequence"/>
</dbReference>
<name>A0ABN8E8G8_9VIBR</name>
<reference evidence="1" key="1">
    <citation type="submission" date="2021-11" db="EMBL/GenBank/DDBJ databases">
        <authorList>
            <person name="Rodrigo-Torres L."/>
            <person name="Arahal R. D."/>
            <person name="Lucena T."/>
        </authorList>
    </citation>
    <scope>NUCLEOTIDE SEQUENCE</scope>
    <source>
        <strain evidence="1">CECT 7928</strain>
    </source>
</reference>
<dbReference type="RefSeq" id="WP_237363266.1">
    <property type="nucleotide sequence ID" value="NZ_CAKLDM010000002.1"/>
</dbReference>
<organism evidence="1 2">
    <name type="scientific">Vibrio marisflavi CECT 7928</name>
    <dbReference type="NCBI Taxonomy" id="634439"/>
    <lineage>
        <taxon>Bacteria</taxon>
        <taxon>Pseudomonadati</taxon>
        <taxon>Pseudomonadota</taxon>
        <taxon>Gammaproteobacteria</taxon>
        <taxon>Vibrionales</taxon>
        <taxon>Vibrionaceae</taxon>
        <taxon>Vibrio</taxon>
    </lineage>
</organism>
<dbReference type="PANTHER" id="PTHR37560:SF2">
    <property type="entry name" value="DUF711 DOMAIN-CONTAINING PROTEIN"/>
    <property type="match status" value="1"/>
</dbReference>